<dbReference type="AlphaFoldDB" id="A0A3E0K3K6"/>
<keyword evidence="10" id="KW-0472">Membrane</keyword>
<evidence type="ECO:0000256" key="1">
    <source>
        <dbReference type="ARBA" id="ARBA00004202"/>
    </source>
</evidence>
<dbReference type="FunFam" id="3.40.50.300:FF:000126">
    <property type="entry name" value="Galactose/methyl galactoside import ATP-binding protein MglA"/>
    <property type="match status" value="1"/>
</dbReference>
<reference evidence="12 13" key="1">
    <citation type="submission" date="2018-03" db="EMBL/GenBank/DDBJ databases">
        <authorList>
            <person name="Keele B.F."/>
        </authorList>
    </citation>
    <scope>NUCLEOTIDE SEQUENCE [LARGE SCALE GENOMIC DNA]</scope>
    <source>
        <strain evidence="12">ZCTH4_d</strain>
    </source>
</reference>
<dbReference type="InterPro" id="IPR027417">
    <property type="entry name" value="P-loop_NTPase"/>
</dbReference>
<dbReference type="PROSITE" id="PS50893">
    <property type="entry name" value="ABC_TRANSPORTER_2"/>
    <property type="match status" value="2"/>
</dbReference>
<dbReference type="SUPFAM" id="SSF52540">
    <property type="entry name" value="P-loop containing nucleoside triphosphate hydrolases"/>
    <property type="match status" value="2"/>
</dbReference>
<dbReference type="InterPro" id="IPR003439">
    <property type="entry name" value="ABC_transporter-like_ATP-bd"/>
</dbReference>
<accession>A0A3E0K3K6</accession>
<proteinExistence type="predicted"/>
<dbReference type="InterPro" id="IPR050107">
    <property type="entry name" value="ABC_carbohydrate_import_ATPase"/>
</dbReference>
<dbReference type="CDD" id="cd03215">
    <property type="entry name" value="ABC_Carb_Monos_II"/>
    <property type="match status" value="1"/>
</dbReference>
<evidence type="ECO:0000313" key="12">
    <source>
        <dbReference type="EMBL" id="REJ27791.1"/>
    </source>
</evidence>
<dbReference type="RefSeq" id="WP_276643834.1">
    <property type="nucleotide sequence ID" value="NZ_LZRR01000080.1"/>
</dbReference>
<keyword evidence="3" id="KW-0813">Transport</keyword>
<dbReference type="GO" id="GO:0015749">
    <property type="term" value="P:monosaccharide transmembrane transport"/>
    <property type="evidence" value="ECO:0007669"/>
    <property type="project" value="UniProtKB-ARBA"/>
</dbReference>
<evidence type="ECO:0000256" key="10">
    <source>
        <dbReference type="ARBA" id="ARBA00023136"/>
    </source>
</evidence>
<dbReference type="EMBL" id="QEWE01000019">
    <property type="protein sequence ID" value="REJ27791.1"/>
    <property type="molecule type" value="Genomic_DNA"/>
</dbReference>
<dbReference type="GO" id="GO:0005524">
    <property type="term" value="F:ATP binding"/>
    <property type="evidence" value="ECO:0007669"/>
    <property type="project" value="UniProtKB-KW"/>
</dbReference>
<evidence type="ECO:0000313" key="13">
    <source>
        <dbReference type="Proteomes" id="UP000257014"/>
    </source>
</evidence>
<keyword evidence="5" id="KW-0762">Sugar transport</keyword>
<protein>
    <submittedName>
        <fullName evidence="12">D-xylose ABC transporter ATP-binding protein</fullName>
    </submittedName>
</protein>
<evidence type="ECO:0000256" key="4">
    <source>
        <dbReference type="ARBA" id="ARBA00022475"/>
    </source>
</evidence>
<evidence type="ECO:0000256" key="5">
    <source>
        <dbReference type="ARBA" id="ARBA00022597"/>
    </source>
</evidence>
<comment type="subcellular location">
    <subcellularLocation>
        <location evidence="2">Cell inner membrane</location>
    </subcellularLocation>
    <subcellularLocation>
        <location evidence="1">Cell membrane</location>
        <topology evidence="1">Peripheral membrane protein</topology>
    </subcellularLocation>
</comment>
<evidence type="ECO:0000259" key="11">
    <source>
        <dbReference type="PROSITE" id="PS50893"/>
    </source>
</evidence>
<keyword evidence="6" id="KW-0677">Repeat</keyword>
<dbReference type="PANTHER" id="PTHR43790:SF3">
    <property type="entry name" value="D-ALLOSE IMPORT ATP-BINDING PROTEIN ALSA-RELATED"/>
    <property type="match status" value="1"/>
</dbReference>
<keyword evidence="7" id="KW-0547">Nucleotide-binding</keyword>
<dbReference type="PANTHER" id="PTHR43790">
    <property type="entry name" value="CARBOHYDRATE TRANSPORT ATP-BINDING PROTEIN MG119-RELATED"/>
    <property type="match status" value="1"/>
</dbReference>
<dbReference type="CDD" id="cd03216">
    <property type="entry name" value="ABC_Carb_Monos_I"/>
    <property type="match status" value="1"/>
</dbReference>
<name>A0A3E0K3K6_9BACI</name>
<dbReference type="GO" id="GO:0016887">
    <property type="term" value="F:ATP hydrolysis activity"/>
    <property type="evidence" value="ECO:0007669"/>
    <property type="project" value="InterPro"/>
</dbReference>
<organism evidence="12 13">
    <name type="scientific">Caldibacillus debilis</name>
    <dbReference type="NCBI Taxonomy" id="301148"/>
    <lineage>
        <taxon>Bacteria</taxon>
        <taxon>Bacillati</taxon>
        <taxon>Bacillota</taxon>
        <taxon>Bacilli</taxon>
        <taxon>Bacillales</taxon>
        <taxon>Bacillaceae</taxon>
        <taxon>Caldibacillus</taxon>
    </lineage>
</organism>
<dbReference type="Pfam" id="PF00005">
    <property type="entry name" value="ABC_tran"/>
    <property type="match status" value="2"/>
</dbReference>
<feature type="domain" description="ABC transporter" evidence="11">
    <location>
        <begin position="8"/>
        <end position="245"/>
    </location>
</feature>
<keyword evidence="4" id="KW-1003">Cell membrane</keyword>
<evidence type="ECO:0000256" key="8">
    <source>
        <dbReference type="ARBA" id="ARBA00022840"/>
    </source>
</evidence>
<evidence type="ECO:0000256" key="2">
    <source>
        <dbReference type="ARBA" id="ARBA00004533"/>
    </source>
</evidence>
<dbReference type="FunFam" id="3.40.50.300:FF:000127">
    <property type="entry name" value="Ribose import ATP-binding protein RbsA"/>
    <property type="match status" value="1"/>
</dbReference>
<evidence type="ECO:0000256" key="3">
    <source>
        <dbReference type="ARBA" id="ARBA00022448"/>
    </source>
</evidence>
<dbReference type="SMART" id="SM00382">
    <property type="entry name" value="AAA"/>
    <property type="match status" value="2"/>
</dbReference>
<dbReference type="InterPro" id="IPR017871">
    <property type="entry name" value="ABC_transporter-like_CS"/>
</dbReference>
<dbReference type="InterPro" id="IPR003593">
    <property type="entry name" value="AAA+_ATPase"/>
</dbReference>
<comment type="caution">
    <text evidence="12">The sequence shown here is derived from an EMBL/GenBank/DDBJ whole genome shotgun (WGS) entry which is preliminary data.</text>
</comment>
<dbReference type="PROSITE" id="PS00211">
    <property type="entry name" value="ABC_TRANSPORTER_1"/>
    <property type="match status" value="2"/>
</dbReference>
<dbReference type="Proteomes" id="UP000257014">
    <property type="component" value="Unassembled WGS sequence"/>
</dbReference>
<keyword evidence="8 12" id="KW-0067">ATP-binding</keyword>
<feature type="domain" description="ABC transporter" evidence="11">
    <location>
        <begin position="256"/>
        <end position="498"/>
    </location>
</feature>
<gene>
    <name evidence="12" type="ORF">C6P37_10015</name>
</gene>
<dbReference type="GO" id="GO:0005886">
    <property type="term" value="C:plasma membrane"/>
    <property type="evidence" value="ECO:0007669"/>
    <property type="project" value="UniProtKB-SubCell"/>
</dbReference>
<dbReference type="Gene3D" id="3.40.50.300">
    <property type="entry name" value="P-loop containing nucleotide triphosphate hydrolases"/>
    <property type="match status" value="2"/>
</dbReference>
<evidence type="ECO:0000256" key="9">
    <source>
        <dbReference type="ARBA" id="ARBA00022967"/>
    </source>
</evidence>
<sequence length="499" mass="55462">MAEARPVIEMRDIHKSFFNVQVLKGVSFDLYPGEIHALMGENGAGKSTLIKILTGIYKKDRGSIFYKGKETVFNNPKDAERAGLSIIHQELNNIPYMSVAENFFLGNPLTRGKTPLIDMKKMIEETKRALDALGVELDPEKPMIECSVGEQQMVEIARAIARKSEVIIMDEPTSALTDREIETLFNVILELKKQGIGFIYISHRMEEIFRISDRVTVMRDGQWIGTMKTKETSFDEVIRMMVGRKLGERFPKRTAVPGEVRLRVENLSAGRVKGIHFTVKRGEILGVAGLMGSGRTEIMQALFGAVKGAKGTVYLDGRPVQIKNPADAIKNGIGFVTEDRKGQGLVLDMSVRENLTLPNLKKISAKSLVVKKKELQFVDRLISLLRIKTSGREQNVKSLSGGNQQKVVLGKWIGIEPKLLILDEPTRGVDVGAKKEIYEIMNKLTEKGVSIIMVSSELPEILGMSDRIMVIHEGKIAAVFPREEATQEKIMTAATGGKV</sequence>
<evidence type="ECO:0000256" key="6">
    <source>
        <dbReference type="ARBA" id="ARBA00022737"/>
    </source>
</evidence>
<keyword evidence="9" id="KW-1278">Translocase</keyword>
<evidence type="ECO:0000256" key="7">
    <source>
        <dbReference type="ARBA" id="ARBA00022741"/>
    </source>
</evidence>